<dbReference type="PANTHER" id="PTHR36115:SF4">
    <property type="entry name" value="MEMBRANE PROTEIN"/>
    <property type="match status" value="1"/>
</dbReference>
<dbReference type="OrthoDB" id="8612316at2"/>
<dbReference type="Pfam" id="PF06271">
    <property type="entry name" value="RDD"/>
    <property type="match status" value="1"/>
</dbReference>
<reference evidence="8 9" key="1">
    <citation type="submission" date="2018-05" db="EMBL/GenBank/DDBJ databases">
        <title>Leucothrix arctica sp. nov., isolated from Arctic seawater.</title>
        <authorList>
            <person name="Choi A."/>
            <person name="Baek K."/>
        </authorList>
    </citation>
    <scope>NUCLEOTIDE SEQUENCE [LARGE SCALE GENOMIC DNA]</scope>
    <source>
        <strain evidence="8 9">IMCC9719</strain>
    </source>
</reference>
<keyword evidence="4 6" id="KW-1133">Transmembrane helix</keyword>
<accession>A0A317CHG2</accession>
<dbReference type="RefSeq" id="WP_109822613.1">
    <property type="nucleotide sequence ID" value="NZ_QGKL01000019.1"/>
</dbReference>
<evidence type="ECO:0000256" key="6">
    <source>
        <dbReference type="SAM" id="Phobius"/>
    </source>
</evidence>
<feature type="transmembrane region" description="Helical" evidence="6">
    <location>
        <begin position="34"/>
        <end position="54"/>
    </location>
</feature>
<feature type="domain" description="RDD" evidence="7">
    <location>
        <begin position="29"/>
        <end position="162"/>
    </location>
</feature>
<keyword evidence="9" id="KW-1185">Reference proteome</keyword>
<evidence type="ECO:0000256" key="5">
    <source>
        <dbReference type="ARBA" id="ARBA00023136"/>
    </source>
</evidence>
<evidence type="ECO:0000313" key="8">
    <source>
        <dbReference type="EMBL" id="PWQ97571.1"/>
    </source>
</evidence>
<feature type="transmembrane region" description="Helical" evidence="6">
    <location>
        <begin position="66"/>
        <end position="85"/>
    </location>
</feature>
<evidence type="ECO:0000259" key="7">
    <source>
        <dbReference type="Pfam" id="PF06271"/>
    </source>
</evidence>
<dbReference type="EMBL" id="QGKL01000019">
    <property type="protein sequence ID" value="PWQ97571.1"/>
    <property type="molecule type" value="Genomic_DNA"/>
</dbReference>
<dbReference type="PANTHER" id="PTHR36115">
    <property type="entry name" value="PROLINE-RICH ANTIGEN HOMOLOG-RELATED"/>
    <property type="match status" value="1"/>
</dbReference>
<name>A0A317CHG2_9GAMM</name>
<dbReference type="InterPro" id="IPR051791">
    <property type="entry name" value="Pra-immunoreactive"/>
</dbReference>
<comment type="caution">
    <text evidence="8">The sequence shown here is derived from an EMBL/GenBank/DDBJ whole genome shotgun (WGS) entry which is preliminary data.</text>
</comment>
<comment type="subcellular location">
    <subcellularLocation>
        <location evidence="1">Cell membrane</location>
        <topology evidence="1">Multi-pass membrane protein</topology>
    </subcellularLocation>
</comment>
<dbReference type="GO" id="GO:0005886">
    <property type="term" value="C:plasma membrane"/>
    <property type="evidence" value="ECO:0007669"/>
    <property type="project" value="UniProtKB-SubCell"/>
</dbReference>
<gene>
    <name evidence="8" type="ORF">DKT75_06535</name>
</gene>
<dbReference type="InterPro" id="IPR010432">
    <property type="entry name" value="RDD"/>
</dbReference>
<dbReference type="AlphaFoldDB" id="A0A317CHG2"/>
<keyword evidence="2" id="KW-1003">Cell membrane</keyword>
<evidence type="ECO:0000256" key="1">
    <source>
        <dbReference type="ARBA" id="ARBA00004651"/>
    </source>
</evidence>
<dbReference type="Proteomes" id="UP000245506">
    <property type="component" value="Unassembled WGS sequence"/>
</dbReference>
<proteinExistence type="predicted"/>
<evidence type="ECO:0000313" key="9">
    <source>
        <dbReference type="Proteomes" id="UP000245506"/>
    </source>
</evidence>
<keyword evidence="3 6" id="KW-0812">Transmembrane</keyword>
<keyword evidence="5 6" id="KW-0472">Membrane</keyword>
<evidence type="ECO:0000256" key="2">
    <source>
        <dbReference type="ARBA" id="ARBA00022475"/>
    </source>
</evidence>
<sequence length="172" mass="19478">MDSEDVFAPPKAQLSDPINDASKGLQLATKSDRFLAFIIDAGIGLVVSLPFLYYMGFWEKSTELTLTIFDSLVIVVFGLVMYLVLHGNFLAKYGQTIGKRLLKIKIVDRESEQILPLWKVFSVRYLPQTLVFQIPVIGSIIGLVDGLFIFREDRRCLHDYLAETIVVEVPKH</sequence>
<protein>
    <submittedName>
        <fullName evidence="8">RDD family protein</fullName>
    </submittedName>
</protein>
<organism evidence="8 9">
    <name type="scientific">Leucothrix arctica</name>
    <dbReference type="NCBI Taxonomy" id="1481894"/>
    <lineage>
        <taxon>Bacteria</taxon>
        <taxon>Pseudomonadati</taxon>
        <taxon>Pseudomonadota</taxon>
        <taxon>Gammaproteobacteria</taxon>
        <taxon>Thiotrichales</taxon>
        <taxon>Thiotrichaceae</taxon>
        <taxon>Leucothrix</taxon>
    </lineage>
</organism>
<evidence type="ECO:0000256" key="3">
    <source>
        <dbReference type="ARBA" id="ARBA00022692"/>
    </source>
</evidence>
<feature type="transmembrane region" description="Helical" evidence="6">
    <location>
        <begin position="130"/>
        <end position="150"/>
    </location>
</feature>
<evidence type="ECO:0000256" key="4">
    <source>
        <dbReference type="ARBA" id="ARBA00022989"/>
    </source>
</evidence>